<dbReference type="InterPro" id="IPR003029">
    <property type="entry name" value="S1_domain"/>
</dbReference>
<protein>
    <submittedName>
        <fullName evidence="2">30S ribosomal protein S1</fullName>
    </submittedName>
</protein>
<dbReference type="SUPFAM" id="SSF50249">
    <property type="entry name" value="Nucleic acid-binding proteins"/>
    <property type="match status" value="2"/>
</dbReference>
<reference evidence="3" key="1">
    <citation type="journal article" date="2019" name="Int. J. Syst. Evol. Microbiol.">
        <title>The Global Catalogue of Microorganisms (GCM) 10K type strain sequencing project: providing services to taxonomists for standard genome sequencing and annotation.</title>
        <authorList>
            <consortium name="The Broad Institute Genomics Platform"/>
            <consortium name="The Broad Institute Genome Sequencing Center for Infectious Disease"/>
            <person name="Wu L."/>
            <person name="Ma J."/>
        </authorList>
    </citation>
    <scope>NUCLEOTIDE SEQUENCE [LARGE SCALE GENOMIC DNA]</scope>
    <source>
        <strain evidence="3">CCUG 53519</strain>
    </source>
</reference>
<name>A0ABW3PVD8_9BACL</name>
<dbReference type="PROSITE" id="PS50126">
    <property type="entry name" value="S1"/>
    <property type="match status" value="2"/>
</dbReference>
<gene>
    <name evidence="2" type="ORF">ACFQ3J_24670</name>
</gene>
<accession>A0ABW3PVD8</accession>
<feature type="domain" description="S1 motif" evidence="1">
    <location>
        <begin position="122"/>
        <end position="195"/>
    </location>
</feature>
<dbReference type="SMART" id="SM00316">
    <property type="entry name" value="S1"/>
    <property type="match status" value="2"/>
</dbReference>
<comment type="caution">
    <text evidence="2">The sequence shown here is derived from an EMBL/GenBank/DDBJ whole genome shotgun (WGS) entry which is preliminary data.</text>
</comment>
<sequence length="291" mass="33132">MRTTEQRFENVNEEQLAWADLRESHRVNQVLYAEAVGLETLVFGEKREEMLKLCYKGVYGYLPKTRIDNYEFKGLHHFLGKEFEFVVESIDREDGESHWFLANRIVALDVSAKRFWRVAKEGFVAVGFIRGMDVSNLYLLVEGVPVVLNKKEISWSFIEDCRLEFEIGDTIDVKVLKAEAPTAENPNGLLEVSAKALLPDPWHKIAHFKEGSSYSGTITKIHSEHGVFIELVPGLTVRTNFPPNASPDVLQKGKKVSIKVLEINHQQKRMKAITIIPNKAISAGRRGRRLV</sequence>
<evidence type="ECO:0000313" key="3">
    <source>
        <dbReference type="Proteomes" id="UP001597169"/>
    </source>
</evidence>
<organism evidence="2 3">
    <name type="scientific">Paenibacillus provencensis</name>
    <dbReference type="NCBI Taxonomy" id="441151"/>
    <lineage>
        <taxon>Bacteria</taxon>
        <taxon>Bacillati</taxon>
        <taxon>Bacillota</taxon>
        <taxon>Bacilli</taxon>
        <taxon>Bacillales</taxon>
        <taxon>Paenibacillaceae</taxon>
        <taxon>Paenibacillus</taxon>
    </lineage>
</organism>
<keyword evidence="2" id="KW-0689">Ribosomal protein</keyword>
<feature type="domain" description="S1 motif" evidence="1">
    <location>
        <begin position="211"/>
        <end position="276"/>
    </location>
</feature>
<dbReference type="GO" id="GO:0005840">
    <property type="term" value="C:ribosome"/>
    <property type="evidence" value="ECO:0007669"/>
    <property type="project" value="UniProtKB-KW"/>
</dbReference>
<evidence type="ECO:0000259" key="1">
    <source>
        <dbReference type="PROSITE" id="PS50126"/>
    </source>
</evidence>
<dbReference type="RefSeq" id="WP_090727556.1">
    <property type="nucleotide sequence ID" value="NZ_JBHTKX010000008.1"/>
</dbReference>
<dbReference type="Gene3D" id="2.40.50.140">
    <property type="entry name" value="Nucleic acid-binding proteins"/>
    <property type="match status" value="2"/>
</dbReference>
<proteinExistence type="predicted"/>
<dbReference type="InterPro" id="IPR012340">
    <property type="entry name" value="NA-bd_OB-fold"/>
</dbReference>
<keyword evidence="3" id="KW-1185">Reference proteome</keyword>
<dbReference type="Proteomes" id="UP001597169">
    <property type="component" value="Unassembled WGS sequence"/>
</dbReference>
<evidence type="ECO:0000313" key="2">
    <source>
        <dbReference type="EMBL" id="MFD1131319.1"/>
    </source>
</evidence>
<dbReference type="EMBL" id="JBHTKX010000008">
    <property type="protein sequence ID" value="MFD1131319.1"/>
    <property type="molecule type" value="Genomic_DNA"/>
</dbReference>
<keyword evidence="2" id="KW-0687">Ribonucleoprotein</keyword>